<protein>
    <submittedName>
        <fullName evidence="2">Uncharacterized protein</fullName>
    </submittedName>
</protein>
<keyword evidence="3" id="KW-1185">Reference proteome</keyword>
<dbReference type="Pfam" id="PF14071">
    <property type="entry name" value="YlbD_coat"/>
    <property type="match status" value="1"/>
</dbReference>
<accession>A0ABS2QQK9</accession>
<feature type="region of interest" description="Disordered" evidence="1">
    <location>
        <begin position="115"/>
        <end position="138"/>
    </location>
</feature>
<comment type="caution">
    <text evidence="2">The sequence shown here is derived from an EMBL/GenBank/DDBJ whole genome shotgun (WGS) entry which is preliminary data.</text>
</comment>
<proteinExistence type="predicted"/>
<gene>
    <name evidence="2" type="ORF">JOC83_000569</name>
</gene>
<organism evidence="2 3">
    <name type="scientific">Priestia iocasae</name>
    <dbReference type="NCBI Taxonomy" id="2291674"/>
    <lineage>
        <taxon>Bacteria</taxon>
        <taxon>Bacillati</taxon>
        <taxon>Bacillota</taxon>
        <taxon>Bacilli</taxon>
        <taxon>Bacillales</taxon>
        <taxon>Bacillaceae</taxon>
        <taxon>Priestia</taxon>
    </lineage>
</organism>
<evidence type="ECO:0000313" key="3">
    <source>
        <dbReference type="Proteomes" id="UP000809829"/>
    </source>
</evidence>
<reference evidence="2 3" key="1">
    <citation type="submission" date="2021-01" db="EMBL/GenBank/DDBJ databases">
        <title>Genomic Encyclopedia of Type Strains, Phase IV (KMG-IV): sequencing the most valuable type-strain genomes for metagenomic binning, comparative biology and taxonomic classification.</title>
        <authorList>
            <person name="Goeker M."/>
        </authorList>
    </citation>
    <scope>NUCLEOTIDE SEQUENCE [LARGE SCALE GENOMIC DNA]</scope>
    <source>
        <strain evidence="2 3">DSM 104297</strain>
    </source>
</reference>
<dbReference type="Proteomes" id="UP000809829">
    <property type="component" value="Unassembled WGS sequence"/>
</dbReference>
<evidence type="ECO:0000256" key="1">
    <source>
        <dbReference type="SAM" id="MobiDB-lite"/>
    </source>
</evidence>
<sequence length="138" mass="15768">MTETKRDLHPSVEEFKEFVKQRPKLIEEVRAQKKTWKELYEDWYLFGANDEMWAPYQTEQVETAEAEATEADGEKKDFLATVLTSLKNIDLNQMQDHITNVNSAITNIQQVLQQFQSSKPSGGGGSSGPSHPFGFRKD</sequence>
<feature type="compositionally biased region" description="Low complexity" evidence="1">
    <location>
        <begin position="128"/>
        <end position="138"/>
    </location>
</feature>
<dbReference type="EMBL" id="JAFBFC010000001">
    <property type="protein sequence ID" value="MBM7701743.1"/>
    <property type="molecule type" value="Genomic_DNA"/>
</dbReference>
<dbReference type="RefSeq" id="WP_205183460.1">
    <property type="nucleotide sequence ID" value="NZ_JAFBFC010000001.1"/>
</dbReference>
<evidence type="ECO:0000313" key="2">
    <source>
        <dbReference type="EMBL" id="MBM7701743.1"/>
    </source>
</evidence>
<dbReference type="InterPro" id="IPR025953">
    <property type="entry name" value="YlbD_coat"/>
</dbReference>
<name>A0ABS2QQK9_9BACI</name>